<evidence type="ECO:0000313" key="2">
    <source>
        <dbReference type="Proteomes" id="UP000075515"/>
    </source>
</evidence>
<accession>A0A150T3E6</accession>
<dbReference type="EMBL" id="JEMC01001192">
    <property type="protein sequence ID" value="KYF99007.1"/>
    <property type="molecule type" value="Genomic_DNA"/>
</dbReference>
<gene>
    <name evidence="1" type="ORF">BE18_20965</name>
</gene>
<sequence>MVWIAGLPVPVPAALDTLSVDAESMVVTCVWRALVARALGAQRMEARFEVDPRAPLLKMAVGRG</sequence>
<dbReference type="Proteomes" id="UP000075515">
    <property type="component" value="Unassembled WGS sequence"/>
</dbReference>
<protein>
    <submittedName>
        <fullName evidence="1">Uncharacterized protein</fullName>
    </submittedName>
</protein>
<organism evidence="1 2">
    <name type="scientific">Sorangium cellulosum</name>
    <name type="common">Polyangium cellulosum</name>
    <dbReference type="NCBI Taxonomy" id="56"/>
    <lineage>
        <taxon>Bacteria</taxon>
        <taxon>Pseudomonadati</taxon>
        <taxon>Myxococcota</taxon>
        <taxon>Polyangia</taxon>
        <taxon>Polyangiales</taxon>
        <taxon>Polyangiaceae</taxon>
        <taxon>Sorangium</taxon>
    </lineage>
</organism>
<comment type="caution">
    <text evidence="1">The sequence shown here is derived from an EMBL/GenBank/DDBJ whole genome shotgun (WGS) entry which is preliminary data.</text>
</comment>
<dbReference type="AlphaFoldDB" id="A0A150T3E6"/>
<reference evidence="1 2" key="1">
    <citation type="submission" date="2014-02" db="EMBL/GenBank/DDBJ databases">
        <title>The small core and large imbalanced accessory genome model reveals a collaborative survival strategy of Sorangium cellulosum strains in nature.</title>
        <authorList>
            <person name="Han K."/>
            <person name="Peng R."/>
            <person name="Blom J."/>
            <person name="Li Y.-Z."/>
        </authorList>
    </citation>
    <scope>NUCLEOTIDE SEQUENCE [LARGE SCALE GENOMIC DNA]</scope>
    <source>
        <strain evidence="1 2">So0149</strain>
    </source>
</reference>
<evidence type="ECO:0000313" key="1">
    <source>
        <dbReference type="EMBL" id="KYF99007.1"/>
    </source>
</evidence>
<name>A0A150T3E6_SORCE</name>
<proteinExistence type="predicted"/>